<evidence type="ECO:0000256" key="6">
    <source>
        <dbReference type="ARBA" id="ARBA00022723"/>
    </source>
</evidence>
<evidence type="ECO:0000256" key="10">
    <source>
        <dbReference type="ARBA" id="ARBA00023004"/>
    </source>
</evidence>
<evidence type="ECO:0000256" key="3">
    <source>
        <dbReference type="ARBA" id="ARBA00004406"/>
    </source>
</evidence>
<dbReference type="PRINTS" id="PR00463">
    <property type="entry name" value="EP450I"/>
</dbReference>
<evidence type="ECO:0000256" key="4">
    <source>
        <dbReference type="ARBA" id="ARBA00010617"/>
    </source>
</evidence>
<dbReference type="InParanoid" id="A0A6P9AFF4"/>
<dbReference type="FunFam" id="1.10.630.10:FF:000042">
    <property type="entry name" value="Cytochrome P450"/>
    <property type="match status" value="1"/>
</dbReference>
<sequence length="506" mass="58235">MLVTAVLALTAALVAFVCVYMSWHFDYWKKRGIPSVNALSLTGDRGGGLPFNKSFWKILDPIYNKYKKQHAYVGMFQARRPVLVVLDPEMVKMVLTKEFSTFHGRGQPIDEENDPMSLNLFNLEGPRWKNLRSKLSPTFTSGKLKLMFPLMADLTDDLSGALTQLAATGEKGQVEMKDLLLRYATDVIGTVAFGIECNSLKNDKAEFHTMTREVFNRNLLFIIRFFLVSVHPIFMKLMPFKKLFSKCTNFFLNLMKDTVEYREENKIERNDFVNLMMQLRDQDRHVTDRLNHIEMTSDVMAAQAFLFFIAGLDSIANTVGFSLHELALNPELQQRAAEEVRALKAKHGGLTYEALRDMDLIERIIRESLRKWGPVGILTREPKEPFQLPETKAVVDKTCMVWIPVFQMAHDPEYFPDPERFDPERFTEESKAQRHPYTYLPFGEGPRFCIAERFAILEMKLCLAGMLDKHHFVVGDKTAVEIETDSRSFSPTPKGGFWLRVEQRAE</sequence>
<dbReference type="CDD" id="cd11056">
    <property type="entry name" value="CYP6-like"/>
    <property type="match status" value="1"/>
</dbReference>
<comment type="subcellular location">
    <subcellularLocation>
        <location evidence="3">Endoplasmic reticulum membrane</location>
        <topology evidence="3">Peripheral membrane protein</topology>
    </subcellularLocation>
    <subcellularLocation>
        <location evidence="2">Microsome membrane</location>
        <topology evidence="2">Peripheral membrane protein</topology>
    </subcellularLocation>
</comment>
<reference evidence="17" key="1">
    <citation type="submission" date="2025-08" db="UniProtKB">
        <authorList>
            <consortium name="RefSeq"/>
        </authorList>
    </citation>
    <scope>IDENTIFICATION</scope>
    <source>
        <tissue evidence="17">Total insect</tissue>
    </source>
</reference>
<dbReference type="GO" id="GO:0005506">
    <property type="term" value="F:iron ion binding"/>
    <property type="evidence" value="ECO:0007669"/>
    <property type="project" value="InterPro"/>
</dbReference>
<dbReference type="InterPro" id="IPR050476">
    <property type="entry name" value="Insect_CytP450_Detox"/>
</dbReference>
<dbReference type="GO" id="GO:0016705">
    <property type="term" value="F:oxidoreductase activity, acting on paired donors, with incorporation or reduction of molecular oxygen"/>
    <property type="evidence" value="ECO:0007669"/>
    <property type="project" value="InterPro"/>
</dbReference>
<protein>
    <submittedName>
        <fullName evidence="17">Probable cytochrome P450 6a14</fullName>
    </submittedName>
</protein>
<evidence type="ECO:0000256" key="13">
    <source>
        <dbReference type="PIRSR" id="PIRSR602401-1"/>
    </source>
</evidence>
<evidence type="ECO:0000256" key="5">
    <source>
        <dbReference type="ARBA" id="ARBA00022617"/>
    </source>
</evidence>
<proteinExistence type="inferred from homology"/>
<feature type="binding site" description="axial binding residue" evidence="13">
    <location>
        <position position="449"/>
    </location>
    <ligand>
        <name>heme</name>
        <dbReference type="ChEBI" id="CHEBI:30413"/>
    </ligand>
    <ligandPart>
        <name>Fe</name>
        <dbReference type="ChEBI" id="CHEBI:18248"/>
    </ligandPart>
</feature>
<dbReference type="GO" id="GO:0004497">
    <property type="term" value="F:monooxygenase activity"/>
    <property type="evidence" value="ECO:0007669"/>
    <property type="project" value="UniProtKB-KW"/>
</dbReference>
<keyword evidence="7" id="KW-0256">Endoplasmic reticulum</keyword>
<evidence type="ECO:0000256" key="9">
    <source>
        <dbReference type="ARBA" id="ARBA00023002"/>
    </source>
</evidence>
<dbReference type="Proteomes" id="UP000515158">
    <property type="component" value="Unplaced"/>
</dbReference>
<evidence type="ECO:0000256" key="14">
    <source>
        <dbReference type="RuleBase" id="RU000461"/>
    </source>
</evidence>
<dbReference type="Pfam" id="PF00067">
    <property type="entry name" value="p450"/>
    <property type="match status" value="1"/>
</dbReference>
<dbReference type="RefSeq" id="XP_034254341.1">
    <property type="nucleotide sequence ID" value="XM_034398450.1"/>
</dbReference>
<dbReference type="AlphaFoldDB" id="A0A6P9AFF4"/>
<evidence type="ECO:0000256" key="1">
    <source>
        <dbReference type="ARBA" id="ARBA00001971"/>
    </source>
</evidence>
<comment type="cofactor">
    <cofactor evidence="1 13">
        <name>heme</name>
        <dbReference type="ChEBI" id="CHEBI:30413"/>
    </cofactor>
</comment>
<evidence type="ECO:0000256" key="15">
    <source>
        <dbReference type="SAM" id="Phobius"/>
    </source>
</evidence>
<name>A0A6P9AFF4_THRPL</name>
<evidence type="ECO:0000313" key="16">
    <source>
        <dbReference type="Proteomes" id="UP000515158"/>
    </source>
</evidence>
<keyword evidence="8" id="KW-0492">Microsome</keyword>
<evidence type="ECO:0000256" key="11">
    <source>
        <dbReference type="ARBA" id="ARBA00023033"/>
    </source>
</evidence>
<evidence type="ECO:0000256" key="7">
    <source>
        <dbReference type="ARBA" id="ARBA00022824"/>
    </source>
</evidence>
<dbReference type="Gene3D" id="1.10.630.10">
    <property type="entry name" value="Cytochrome P450"/>
    <property type="match status" value="1"/>
</dbReference>
<keyword evidence="12 15" id="KW-0472">Membrane</keyword>
<dbReference type="GO" id="GO:0005789">
    <property type="term" value="C:endoplasmic reticulum membrane"/>
    <property type="evidence" value="ECO:0007669"/>
    <property type="project" value="UniProtKB-SubCell"/>
</dbReference>
<dbReference type="InterPro" id="IPR001128">
    <property type="entry name" value="Cyt_P450"/>
</dbReference>
<feature type="transmembrane region" description="Helical" evidence="15">
    <location>
        <begin position="6"/>
        <end position="23"/>
    </location>
</feature>
<dbReference type="KEGG" id="tpal:117653080"/>
<dbReference type="GeneID" id="117653080"/>
<dbReference type="PROSITE" id="PS00086">
    <property type="entry name" value="CYTOCHROME_P450"/>
    <property type="match status" value="1"/>
</dbReference>
<keyword evidence="10 13" id="KW-0408">Iron</keyword>
<comment type="similarity">
    <text evidence="4 14">Belongs to the cytochrome P450 family.</text>
</comment>
<accession>A0A6P9AFF4</accession>
<keyword evidence="6 13" id="KW-0479">Metal-binding</keyword>
<evidence type="ECO:0000256" key="12">
    <source>
        <dbReference type="ARBA" id="ARBA00023136"/>
    </source>
</evidence>
<keyword evidence="15" id="KW-1133">Transmembrane helix</keyword>
<dbReference type="InterPro" id="IPR017972">
    <property type="entry name" value="Cyt_P450_CS"/>
</dbReference>
<gene>
    <name evidence="17" type="primary">LOC117653080</name>
</gene>
<evidence type="ECO:0000256" key="2">
    <source>
        <dbReference type="ARBA" id="ARBA00004174"/>
    </source>
</evidence>
<keyword evidence="11 14" id="KW-0503">Monooxygenase</keyword>
<dbReference type="InterPro" id="IPR002401">
    <property type="entry name" value="Cyt_P450_E_grp-I"/>
</dbReference>
<keyword evidence="16" id="KW-1185">Reference proteome</keyword>
<keyword evidence="5 13" id="KW-0349">Heme</keyword>
<dbReference type="OrthoDB" id="2789670at2759"/>
<dbReference type="PANTHER" id="PTHR24292">
    <property type="entry name" value="CYTOCHROME P450"/>
    <property type="match status" value="1"/>
</dbReference>
<organism evidence="17">
    <name type="scientific">Thrips palmi</name>
    <name type="common">Melon thrips</name>
    <dbReference type="NCBI Taxonomy" id="161013"/>
    <lineage>
        <taxon>Eukaryota</taxon>
        <taxon>Metazoa</taxon>
        <taxon>Ecdysozoa</taxon>
        <taxon>Arthropoda</taxon>
        <taxon>Hexapoda</taxon>
        <taxon>Insecta</taxon>
        <taxon>Pterygota</taxon>
        <taxon>Neoptera</taxon>
        <taxon>Paraneoptera</taxon>
        <taxon>Thysanoptera</taxon>
        <taxon>Terebrantia</taxon>
        <taxon>Thripoidea</taxon>
        <taxon>Thripidae</taxon>
        <taxon>Thrips</taxon>
    </lineage>
</organism>
<dbReference type="PRINTS" id="PR00385">
    <property type="entry name" value="P450"/>
</dbReference>
<keyword evidence="9 14" id="KW-0560">Oxidoreductase</keyword>
<dbReference type="SUPFAM" id="SSF48264">
    <property type="entry name" value="Cytochrome P450"/>
    <property type="match status" value="1"/>
</dbReference>
<dbReference type="InterPro" id="IPR036396">
    <property type="entry name" value="Cyt_P450_sf"/>
</dbReference>
<evidence type="ECO:0000256" key="8">
    <source>
        <dbReference type="ARBA" id="ARBA00022848"/>
    </source>
</evidence>
<dbReference type="PANTHER" id="PTHR24292:SF54">
    <property type="entry name" value="CYP9F3-RELATED"/>
    <property type="match status" value="1"/>
</dbReference>
<evidence type="ECO:0000313" key="17">
    <source>
        <dbReference type="RefSeq" id="XP_034254341.1"/>
    </source>
</evidence>
<dbReference type="GO" id="GO:0020037">
    <property type="term" value="F:heme binding"/>
    <property type="evidence" value="ECO:0007669"/>
    <property type="project" value="InterPro"/>
</dbReference>
<keyword evidence="15" id="KW-0812">Transmembrane</keyword>
<feature type="transmembrane region" description="Helical" evidence="15">
    <location>
        <begin position="219"/>
        <end position="238"/>
    </location>
</feature>